<feature type="compositionally biased region" description="Polar residues" evidence="8">
    <location>
        <begin position="14"/>
        <end position="32"/>
    </location>
</feature>
<dbReference type="GO" id="GO:0005762">
    <property type="term" value="C:mitochondrial large ribosomal subunit"/>
    <property type="evidence" value="ECO:0007669"/>
    <property type="project" value="TreeGrafter"/>
</dbReference>
<gene>
    <name evidence="9" type="ORF">F503_07725</name>
</gene>
<evidence type="ECO:0000256" key="6">
    <source>
        <dbReference type="ARBA" id="ARBA00035289"/>
    </source>
</evidence>
<dbReference type="InterPro" id="IPR038340">
    <property type="entry name" value="MRP-L47_sf"/>
</dbReference>
<evidence type="ECO:0000256" key="8">
    <source>
        <dbReference type="SAM" id="MobiDB-lite"/>
    </source>
</evidence>
<keyword evidence="10" id="KW-1185">Reference proteome</keyword>
<feature type="compositionally biased region" description="Low complexity" evidence="8">
    <location>
        <begin position="37"/>
        <end position="52"/>
    </location>
</feature>
<evidence type="ECO:0000313" key="9">
    <source>
        <dbReference type="EMBL" id="EPE03422.1"/>
    </source>
</evidence>
<dbReference type="GO" id="GO:0032543">
    <property type="term" value="P:mitochondrial translation"/>
    <property type="evidence" value="ECO:0007669"/>
    <property type="project" value="TreeGrafter"/>
</dbReference>
<reference evidence="9 10" key="1">
    <citation type="journal article" date="2013" name="BMC Genomics">
        <title>The genome and transcriptome of the pine saprophyte Ophiostoma piceae, and a comparison with the bark beetle-associated pine pathogen Grosmannia clavigera.</title>
        <authorList>
            <person name="Haridas S."/>
            <person name="Wang Y."/>
            <person name="Lim L."/>
            <person name="Massoumi Alamouti S."/>
            <person name="Jackman S."/>
            <person name="Docking R."/>
            <person name="Robertson G."/>
            <person name="Birol I."/>
            <person name="Bohlmann J."/>
            <person name="Breuil C."/>
        </authorList>
    </citation>
    <scope>NUCLEOTIDE SEQUENCE [LARGE SCALE GENOMIC DNA]</scope>
    <source>
        <strain evidence="9 10">UAMH 11346</strain>
    </source>
</reference>
<organism evidence="9 10">
    <name type="scientific">Ophiostoma piceae (strain UAMH 11346)</name>
    <name type="common">Sap stain fungus</name>
    <dbReference type="NCBI Taxonomy" id="1262450"/>
    <lineage>
        <taxon>Eukaryota</taxon>
        <taxon>Fungi</taxon>
        <taxon>Dikarya</taxon>
        <taxon>Ascomycota</taxon>
        <taxon>Pezizomycotina</taxon>
        <taxon>Sordariomycetes</taxon>
        <taxon>Sordariomycetidae</taxon>
        <taxon>Ophiostomatales</taxon>
        <taxon>Ophiostomataceae</taxon>
        <taxon>Ophiostoma</taxon>
    </lineage>
</organism>
<feature type="compositionally biased region" description="Basic and acidic residues" evidence="8">
    <location>
        <begin position="66"/>
        <end position="75"/>
    </location>
</feature>
<dbReference type="VEuPathDB" id="FungiDB:F503_07725"/>
<dbReference type="PANTHER" id="PTHR21183:SF18">
    <property type="entry name" value="LARGE RIBOSOMAL SUBUNIT PROTEIN UL29M"/>
    <property type="match status" value="1"/>
</dbReference>
<keyword evidence="3 9" id="KW-0689">Ribosomal protein</keyword>
<feature type="region of interest" description="Disordered" evidence="8">
    <location>
        <begin position="1"/>
        <end position="106"/>
    </location>
</feature>
<dbReference type="HOGENOM" id="CLU_063281_1_1_1"/>
<dbReference type="PANTHER" id="PTHR21183">
    <property type="entry name" value="RIBOSOMAL PROTEIN L47, MITOCHONDRIAL-RELATED"/>
    <property type="match status" value="1"/>
</dbReference>
<comment type="similarity">
    <text evidence="2">Belongs to the universal ribosomal protein uL29 family.</text>
</comment>
<evidence type="ECO:0000313" key="10">
    <source>
        <dbReference type="Proteomes" id="UP000016923"/>
    </source>
</evidence>
<dbReference type="GO" id="GO:0003735">
    <property type="term" value="F:structural constituent of ribosome"/>
    <property type="evidence" value="ECO:0007669"/>
    <property type="project" value="InterPro"/>
</dbReference>
<feature type="compositionally biased region" description="Low complexity" evidence="8">
    <location>
        <begin position="255"/>
        <end position="280"/>
    </location>
</feature>
<dbReference type="OMA" id="YAHGRAW"/>
<keyword evidence="4" id="KW-0496">Mitochondrion</keyword>
<accession>S3BSJ1</accession>
<dbReference type="Proteomes" id="UP000016923">
    <property type="component" value="Unassembled WGS sequence"/>
</dbReference>
<evidence type="ECO:0000256" key="4">
    <source>
        <dbReference type="ARBA" id="ARBA00023128"/>
    </source>
</evidence>
<evidence type="ECO:0000256" key="2">
    <source>
        <dbReference type="ARBA" id="ARBA00009254"/>
    </source>
</evidence>
<dbReference type="eggNOG" id="KOG3331">
    <property type="taxonomic scope" value="Eukaryota"/>
</dbReference>
<evidence type="ECO:0000256" key="5">
    <source>
        <dbReference type="ARBA" id="ARBA00023274"/>
    </source>
</evidence>
<feature type="region of interest" description="Disordered" evidence="8">
    <location>
        <begin position="230"/>
        <end position="280"/>
    </location>
</feature>
<sequence length="280" mass="30731">MASLPARRAVAGWSRTQLSSQTPSIASQSLRPSPSIPACLAGSAAPAAQSACFSTTHTREKRQKYRPRDMNRERGVSSIRQTGPRYRLSVSSDPIPQPALKGSSLKSKETAADVAVPDIDPQHGLWQFFYDGKVAQTPTEDAAIGRSWTVEELRRKSWDDLHKLWWVCVKERNRIATARVARDRHDLGYGDNEADERDLAVRRTMRGIKHTLTERFYVWEDAVELAATDPEIDLSGTGPAFQPSAYLEEDPSALQPEVAGEAQAAAAPATAASEQPAPAR</sequence>
<dbReference type="Gene3D" id="6.10.330.20">
    <property type="match status" value="1"/>
</dbReference>
<dbReference type="EMBL" id="KE148168">
    <property type="protein sequence ID" value="EPE03422.1"/>
    <property type="molecule type" value="Genomic_DNA"/>
</dbReference>
<dbReference type="Pfam" id="PF06984">
    <property type="entry name" value="MRP-L47"/>
    <property type="match status" value="1"/>
</dbReference>
<comment type="subcellular location">
    <subcellularLocation>
        <location evidence="1">Mitochondrion</location>
    </subcellularLocation>
</comment>
<keyword evidence="5" id="KW-0687">Ribonucleoprotein</keyword>
<proteinExistence type="inferred from homology"/>
<dbReference type="AlphaFoldDB" id="S3BSJ1"/>
<dbReference type="OrthoDB" id="270763at2759"/>
<dbReference type="InterPro" id="IPR010729">
    <property type="entry name" value="Ribosomal_uL29_mit"/>
</dbReference>
<protein>
    <recommendedName>
        <fullName evidence="6">Large ribosomal subunit protein uL29m</fullName>
    </recommendedName>
    <alternativeName>
        <fullName evidence="7">54S ribosomal protein L4, mitochondrial</fullName>
    </alternativeName>
</protein>
<name>S3BSJ1_OPHP1</name>
<dbReference type="STRING" id="1262450.S3BSJ1"/>
<evidence type="ECO:0000256" key="1">
    <source>
        <dbReference type="ARBA" id="ARBA00004173"/>
    </source>
</evidence>
<evidence type="ECO:0000256" key="7">
    <source>
        <dbReference type="ARBA" id="ARBA00035399"/>
    </source>
</evidence>
<evidence type="ECO:0000256" key="3">
    <source>
        <dbReference type="ARBA" id="ARBA00022980"/>
    </source>
</evidence>